<comment type="caution">
    <text evidence="3">The sequence shown here is derived from an EMBL/GenBank/DDBJ whole genome shotgun (WGS) entry which is preliminary data.</text>
</comment>
<accession>A0A2S9Y7W0</accession>
<feature type="region of interest" description="Disordered" evidence="1">
    <location>
        <begin position="29"/>
        <end position="66"/>
    </location>
</feature>
<evidence type="ECO:0000256" key="1">
    <source>
        <dbReference type="SAM" id="MobiDB-lite"/>
    </source>
</evidence>
<sequence>MRIRNLSSSLTISLCLLLTAGLGLTNLSGCDKSKPATDDPSTTSGGAADSGGDDAAAAAPAEEAPATWADMDRGERMTFMGTKVLPEMKESFKGQGFDTFKCANCHGEDYKEVDFKIPNDLTPLNPDNPIQSGMDLDEEMTKFMVSSVLPQMAELLGKETDVTTGKGEFGCLSCHLSE</sequence>
<organism evidence="3 4">
    <name type="scientific">Enhygromyxa salina</name>
    <dbReference type="NCBI Taxonomy" id="215803"/>
    <lineage>
        <taxon>Bacteria</taxon>
        <taxon>Pseudomonadati</taxon>
        <taxon>Myxococcota</taxon>
        <taxon>Polyangia</taxon>
        <taxon>Nannocystales</taxon>
        <taxon>Nannocystaceae</taxon>
        <taxon>Enhygromyxa</taxon>
    </lineage>
</organism>
<dbReference type="RefSeq" id="WP_146158256.1">
    <property type="nucleotide sequence ID" value="NZ_PVNL01000117.1"/>
</dbReference>
<gene>
    <name evidence="3" type="ORF">ENSA7_58130</name>
</gene>
<evidence type="ECO:0008006" key="5">
    <source>
        <dbReference type="Google" id="ProtNLM"/>
    </source>
</evidence>
<evidence type="ECO:0000313" key="3">
    <source>
        <dbReference type="EMBL" id="PRQ01208.1"/>
    </source>
</evidence>
<protein>
    <recommendedName>
        <fullName evidence="5">Cytochrome c domain-containing protein</fullName>
    </recommendedName>
</protein>
<evidence type="ECO:0000256" key="2">
    <source>
        <dbReference type="SAM" id="SignalP"/>
    </source>
</evidence>
<feature type="compositionally biased region" description="Low complexity" evidence="1">
    <location>
        <begin position="53"/>
        <end position="66"/>
    </location>
</feature>
<dbReference type="AlphaFoldDB" id="A0A2S9Y7W0"/>
<dbReference type="EMBL" id="PVNL01000117">
    <property type="protein sequence ID" value="PRQ01208.1"/>
    <property type="molecule type" value="Genomic_DNA"/>
</dbReference>
<feature type="chain" id="PRO_5015469064" description="Cytochrome c domain-containing protein" evidence="2">
    <location>
        <begin position="21"/>
        <end position="178"/>
    </location>
</feature>
<dbReference type="OrthoDB" id="5520679at2"/>
<proteinExistence type="predicted"/>
<feature type="signal peptide" evidence="2">
    <location>
        <begin position="1"/>
        <end position="20"/>
    </location>
</feature>
<keyword evidence="2" id="KW-0732">Signal</keyword>
<dbReference type="Proteomes" id="UP000238823">
    <property type="component" value="Unassembled WGS sequence"/>
</dbReference>
<evidence type="ECO:0000313" key="4">
    <source>
        <dbReference type="Proteomes" id="UP000238823"/>
    </source>
</evidence>
<name>A0A2S9Y7W0_9BACT</name>
<reference evidence="3 4" key="1">
    <citation type="submission" date="2018-03" db="EMBL/GenBank/DDBJ databases">
        <title>Draft Genome Sequences of the Obligatory Marine Myxobacteria Enhygromyxa salina SWB007.</title>
        <authorList>
            <person name="Poehlein A."/>
            <person name="Moghaddam J.A."/>
            <person name="Harms H."/>
            <person name="Alanjari M."/>
            <person name="Koenig G.M."/>
            <person name="Daniel R."/>
            <person name="Schaeberle T.F."/>
        </authorList>
    </citation>
    <scope>NUCLEOTIDE SEQUENCE [LARGE SCALE GENOMIC DNA]</scope>
    <source>
        <strain evidence="3 4">SWB007</strain>
    </source>
</reference>